<dbReference type="PANTHER" id="PTHR37533:SF2">
    <property type="entry name" value="FLAGELLAR HOOK-LENGTH CONTROL PROTEIN"/>
    <property type="match status" value="1"/>
</dbReference>
<feature type="compositionally biased region" description="Low complexity" evidence="1">
    <location>
        <begin position="352"/>
        <end position="367"/>
    </location>
</feature>
<gene>
    <name evidence="3" type="ORF">Q0A17_03100</name>
</gene>
<keyword evidence="4" id="KW-1185">Reference proteome</keyword>
<dbReference type="RefSeq" id="WP_301696718.1">
    <property type="nucleotide sequence ID" value="NZ_JAUJYW010000001.1"/>
</dbReference>
<reference evidence="3 4" key="1">
    <citation type="submission" date="2023-07" db="EMBL/GenBank/DDBJ databases">
        <title>Citrobacter selenititolerans sp. nov., isolated from seleniferous soil.</title>
        <authorList>
            <person name="Zhang S."/>
            <person name="Li K."/>
            <person name="Peng J."/>
            <person name="Wang H."/>
            <person name="Sun J."/>
            <person name="Guo Y."/>
        </authorList>
    </citation>
    <scope>NUCLEOTIDE SEQUENCE [LARGE SCALE GENOMIC DNA]</scope>
    <source>
        <strain evidence="3 4">S2-9</strain>
    </source>
</reference>
<dbReference type="Gene3D" id="3.30.750.140">
    <property type="match status" value="1"/>
</dbReference>
<dbReference type="CDD" id="cd17470">
    <property type="entry name" value="T3SS_Flik_C"/>
    <property type="match status" value="1"/>
</dbReference>
<evidence type="ECO:0000313" key="3">
    <source>
        <dbReference type="EMBL" id="MDN8598405.1"/>
    </source>
</evidence>
<feature type="domain" description="Flagellar hook-length control protein-like C-terminal" evidence="2">
    <location>
        <begin position="279"/>
        <end position="362"/>
    </location>
</feature>
<keyword evidence="3" id="KW-0969">Cilium</keyword>
<dbReference type="Proteomes" id="UP001174867">
    <property type="component" value="Unassembled WGS sequence"/>
</dbReference>
<feature type="region of interest" description="Disordered" evidence="1">
    <location>
        <begin position="352"/>
        <end position="382"/>
    </location>
</feature>
<dbReference type="InterPro" id="IPR052563">
    <property type="entry name" value="FliK"/>
</dbReference>
<accession>A0ABT8PPZ1</accession>
<proteinExistence type="predicted"/>
<keyword evidence="3" id="KW-0282">Flagellum</keyword>
<name>A0ABT8PPZ1_9ENTR</name>
<evidence type="ECO:0000313" key="4">
    <source>
        <dbReference type="Proteomes" id="UP001174867"/>
    </source>
</evidence>
<dbReference type="InterPro" id="IPR021136">
    <property type="entry name" value="Flagellar_hook_control-like_C"/>
</dbReference>
<protein>
    <submittedName>
        <fullName evidence="3">Flagellar hook-length control protein FliK</fullName>
    </submittedName>
</protein>
<comment type="caution">
    <text evidence="3">The sequence shown here is derived from an EMBL/GenBank/DDBJ whole genome shotgun (WGS) entry which is preliminary data.</text>
</comment>
<keyword evidence="3" id="KW-0966">Cell projection</keyword>
<evidence type="ECO:0000259" key="2">
    <source>
        <dbReference type="Pfam" id="PF02120"/>
    </source>
</evidence>
<organism evidence="3 4">
    <name type="scientific">Citrobacter enshiensis</name>
    <dbReference type="NCBI Taxonomy" id="2971264"/>
    <lineage>
        <taxon>Bacteria</taxon>
        <taxon>Pseudomonadati</taxon>
        <taxon>Pseudomonadota</taxon>
        <taxon>Gammaproteobacteria</taxon>
        <taxon>Enterobacterales</taxon>
        <taxon>Enterobacteriaceae</taxon>
        <taxon>Citrobacter</taxon>
    </lineage>
</organism>
<sequence>MNPVLLATASALADATPENAAISAPVTAESGTSFSLPPSGFNAMAERLQGAKANQQHAAAAERLRDNTDPAAMQALMAMLLAQPTQPAVATGLQNPPEGEMLKLLAATQPGSAASPLLRQLVSAMEKDGKTAATPQQDATNTASLPPKLHALLAALTQNLTQDAPQASPEQQAKLTTFATQDLRVISPQQPSHAPSQQIAARVKPAEHAVEPRPLIVKKEGISSANAPVTTQALLNVAAQNNQPANAIADRTVISAHSVVPAGLSTDELGEKLTALLKDRIQFQLGQQQQISTIRLDPPSLGKLEIAVQLDAGKLMVHIGANQSDVCRSLQQFSENLRQHLTAQNFMEVNVQVSSEGQSQQQQQQSGHQKDEVMSALTLTDEPQYQQNESVLIKV</sequence>
<dbReference type="PANTHER" id="PTHR37533">
    <property type="entry name" value="FLAGELLAR HOOK-LENGTH CONTROL PROTEIN"/>
    <property type="match status" value="1"/>
</dbReference>
<evidence type="ECO:0000256" key="1">
    <source>
        <dbReference type="SAM" id="MobiDB-lite"/>
    </source>
</evidence>
<dbReference type="InterPro" id="IPR038610">
    <property type="entry name" value="FliK-like_C_sf"/>
</dbReference>
<dbReference type="EMBL" id="JAUJYW010000001">
    <property type="protein sequence ID" value="MDN8598405.1"/>
    <property type="molecule type" value="Genomic_DNA"/>
</dbReference>
<dbReference type="Pfam" id="PF02120">
    <property type="entry name" value="Flg_hook"/>
    <property type="match status" value="1"/>
</dbReference>